<dbReference type="STRING" id="645127.ckrop_2023"/>
<proteinExistence type="predicted"/>
<evidence type="ECO:0000313" key="2">
    <source>
        <dbReference type="Proteomes" id="UP000001473"/>
    </source>
</evidence>
<dbReference type="Proteomes" id="UP000001473">
    <property type="component" value="Chromosome"/>
</dbReference>
<keyword evidence="2" id="KW-1185">Reference proteome</keyword>
<reference evidence="1 2" key="1">
    <citation type="journal article" date="2008" name="J. Biotechnol.">
        <title>Ultrafast pyrosequencing of Corynebacterium kroppenstedtii DSM44385 revealed insights into the physiology of a lipophilic corynebacterium that lacks mycolic acids.</title>
        <authorList>
            <person name="Tauch A."/>
            <person name="Schneider J."/>
            <person name="Szczepanowski R."/>
            <person name="Tilker A."/>
            <person name="Viehoever P."/>
            <person name="Gartemann K.-H."/>
            <person name="Arnold W."/>
            <person name="Blom J."/>
            <person name="Brinkrolf K."/>
            <person name="Brune I."/>
            <person name="Goetker S."/>
            <person name="Weisshaar B."/>
            <person name="Goesmann A."/>
            <person name="Droege M."/>
            <person name="Puehler A."/>
        </authorList>
    </citation>
    <scope>NUCLEOTIDE SEQUENCE [LARGE SCALE GENOMIC DNA]</scope>
    <source>
        <strain evidence="2">DSM 44385 / JCM 11950 / CIP 105744 / CCUG 35717</strain>
    </source>
</reference>
<accession>C4LLM3</accession>
<dbReference type="HOGENOM" id="CLU_3166963_0_0_11"/>
<dbReference type="EMBL" id="CP001620">
    <property type="protein sequence ID" value="ACR18728.1"/>
    <property type="molecule type" value="Genomic_DNA"/>
</dbReference>
<gene>
    <name evidence="1" type="ordered locus">ckrop_2023</name>
</gene>
<dbReference type="AlphaFoldDB" id="C4LLM3"/>
<dbReference type="KEGG" id="ckp:ckrop_2023"/>
<protein>
    <submittedName>
        <fullName evidence="1">Uncharacterized protein</fullName>
    </submittedName>
</protein>
<organism evidence="1 2">
    <name type="scientific">Corynebacterium kroppenstedtii (strain DSM 44385 / JCM 11950 / CIP 105744 / CCUG 35717)</name>
    <dbReference type="NCBI Taxonomy" id="645127"/>
    <lineage>
        <taxon>Bacteria</taxon>
        <taxon>Bacillati</taxon>
        <taxon>Actinomycetota</taxon>
        <taxon>Actinomycetes</taxon>
        <taxon>Mycobacteriales</taxon>
        <taxon>Corynebacteriaceae</taxon>
        <taxon>Corynebacterium</taxon>
    </lineage>
</organism>
<sequence length="47" mass="4907">MLGSELLKTTTALLKTKLRGETPVAESVTVASTMADDGCHVMTLTIA</sequence>
<evidence type="ECO:0000313" key="1">
    <source>
        <dbReference type="EMBL" id="ACR18728.1"/>
    </source>
</evidence>
<name>C4LLM3_CORK4</name>